<dbReference type="SUPFAM" id="SSF51569">
    <property type="entry name" value="Aldolase"/>
    <property type="match status" value="1"/>
</dbReference>
<reference evidence="3" key="1">
    <citation type="journal article" date="2008" name="J. Bacteriol.">
        <title>Genome sequence of Thermofilum pendens reveals an exceptional loss of biosynthetic pathways without genome reduction.</title>
        <authorList>
            <person name="Anderson I."/>
            <person name="Rodriguez J."/>
            <person name="Susanti D."/>
            <person name="Porat I."/>
            <person name="Reich C."/>
            <person name="Ulrich L.E."/>
            <person name="Elkins J.G."/>
            <person name="Mavromatis K."/>
            <person name="Lykidis A."/>
            <person name="Kim E."/>
            <person name="Thompson L.S."/>
            <person name="Nolan M."/>
            <person name="Land M."/>
            <person name="Copeland A."/>
            <person name="Lapidus A."/>
            <person name="Lucas S."/>
            <person name="Detter C."/>
            <person name="Zhulin I.B."/>
            <person name="Olsen G.J."/>
            <person name="Whitman W."/>
            <person name="Mukhopadhyay B."/>
            <person name="Bristow J."/>
            <person name="Kyrpides N."/>
        </authorList>
    </citation>
    <scope>NUCLEOTIDE SEQUENCE [LARGE SCALE GENOMIC DNA]</scope>
    <source>
        <strain evidence="3">DSM 2475 / Hrk 5</strain>
    </source>
</reference>
<name>A1RZD2_THEPD</name>
<dbReference type="GO" id="GO:0005975">
    <property type="term" value="P:carbohydrate metabolic process"/>
    <property type="evidence" value="ECO:0007669"/>
    <property type="project" value="InterPro"/>
</dbReference>
<evidence type="ECO:0000313" key="3">
    <source>
        <dbReference type="Proteomes" id="UP000000641"/>
    </source>
</evidence>
<dbReference type="InterPro" id="IPR013785">
    <property type="entry name" value="Aldolase_TIM"/>
</dbReference>
<dbReference type="STRING" id="368408.Tpen_1164"/>
<dbReference type="HOGENOM" id="CLU_388140_0_0_2"/>
<evidence type="ECO:0000313" key="2">
    <source>
        <dbReference type="EMBL" id="ABL78562.1"/>
    </source>
</evidence>
<keyword evidence="3" id="KW-1185">Reference proteome</keyword>
<accession>A1RZD2</accession>
<gene>
    <name evidence="2" type="ordered locus">Tpen_1164</name>
</gene>
<dbReference type="KEGG" id="tpe:Tpen_1164"/>
<dbReference type="Proteomes" id="UP000000641">
    <property type="component" value="Chromosome"/>
</dbReference>
<keyword evidence="1" id="KW-0704">Schiff base</keyword>
<organism evidence="2 3">
    <name type="scientific">Thermofilum pendens (strain DSM 2475 / Hrk 5)</name>
    <dbReference type="NCBI Taxonomy" id="368408"/>
    <lineage>
        <taxon>Archaea</taxon>
        <taxon>Thermoproteota</taxon>
        <taxon>Thermoprotei</taxon>
        <taxon>Thermofilales</taxon>
        <taxon>Thermofilaceae</taxon>
        <taxon>Thermofilum</taxon>
    </lineage>
</organism>
<dbReference type="AlphaFoldDB" id="A1RZD2"/>
<dbReference type="InterPro" id="IPR001585">
    <property type="entry name" value="TAL/FSA"/>
</dbReference>
<sequence length="714" mass="79920">MHIENIVFLRRRKAVGMPKTIWDLPSPPPARGHAGLAVFLASQGFPELGADHLLNPLTAPRYSELVGQVVRRVGLLLRGDAGLELARNAVKLLVEVGLNSVGFEAVWAGVPAAESEKAYRFAVSFLGELEEDERVREAASAVVKGMLSDMGKVMSSNPRAKSMLRWMSEEIERQVDWRHPASSFLAGARRVIEGNAYYRMYKLGLCRFGNDYALGLRWLRRLGFVQVSTNPVLAAEAYKDDPGLWEAFEEYLRRHPELVERAESDPDELAMAATLIALWPNMEVFRPVAHLLDFKDGMISYQLNPNVADSVEGSVRDALKIYRLSEEYFEKYDEYLLWGWPSTMERGRPNIVFKVAGSSEAAIEITRMLESMGIGTNNTVTFAVSQEVQLILAKLDGRAKAVKKGVKLTKSYETNMGGRLEAHLREVKAAELIKTALRQLENPEEELARLARELGVQGAEPGKPWEAPTGWGYSVRAETLDEKAELVASQAYVKSLKDPRLAEFLLKARVCGATREEVEACLAAWEEAISLSGTLVARRVWGIFFSDENMPRWIAYLVSRYGLSYDEAVEVLGGIDVLPASKRKPEDTLYTLAARNMTNTEFPNHQLNVHMAYASGKVRLEDYANAVLRGAPREVEELLVKMEDFRKAYELTEELLRVLREVGIPGAELLGSGGLKPEEWVSFGPRVKTMKGFTNAYNEFRSRCLELAKRLAAK</sequence>
<proteinExistence type="predicted"/>
<dbReference type="EMBL" id="CP000505">
    <property type="protein sequence ID" value="ABL78562.1"/>
    <property type="molecule type" value="Genomic_DNA"/>
</dbReference>
<evidence type="ECO:0000256" key="1">
    <source>
        <dbReference type="ARBA" id="ARBA00023270"/>
    </source>
</evidence>
<dbReference type="EnsemblBacteria" id="ABL78562">
    <property type="protein sequence ID" value="ABL78562"/>
    <property type="gene ID" value="Tpen_1164"/>
</dbReference>
<dbReference type="Pfam" id="PF00923">
    <property type="entry name" value="TAL_FSA"/>
    <property type="match status" value="1"/>
</dbReference>
<dbReference type="Gene3D" id="3.20.20.70">
    <property type="entry name" value="Aldolase class I"/>
    <property type="match status" value="1"/>
</dbReference>
<protein>
    <submittedName>
        <fullName evidence="2">Uncharacterized protein</fullName>
    </submittedName>
</protein>